<dbReference type="CDD" id="cd00383">
    <property type="entry name" value="trans_reg_C"/>
    <property type="match status" value="1"/>
</dbReference>
<dbReference type="EMBL" id="LYRP01000033">
    <property type="protein sequence ID" value="OAT76140.1"/>
    <property type="molecule type" value="Genomic_DNA"/>
</dbReference>
<comment type="caution">
    <text evidence="5">The sequence shown here is derived from an EMBL/GenBank/DDBJ whole genome shotgun (WGS) entry which is preliminary data.</text>
</comment>
<dbReference type="SMART" id="SM00862">
    <property type="entry name" value="Trans_reg_C"/>
    <property type="match status" value="1"/>
</dbReference>
<evidence type="ECO:0000256" key="3">
    <source>
        <dbReference type="SAM" id="Phobius"/>
    </source>
</evidence>
<sequence length="289" mass="32210">MIYLIDKVLYFRPDDGAIWWSTPNESNTVLTTTASRLLWLLLERQGELLMRDDIIYHVWTRHGLEGSNNSLNQYISTIRRSLGAFGLEGEIIKTVPRLGFMFSREINVTRLPPAPPPSSKEDLQARFMVQEPIQPPAYPAQRVATTLPEPPKKGCAWYQRSCSPYTVVLALLVLLIAGGLVTLLHLTGSSSVYEAKRVGVIGHCELYSLPPHPNEGHPNTITLASQLVASSELPCRESGVFFFQADPGVFEKSTGRFYVASCEKERDTLQSCVSFISNNAEKVLSNLVE</sequence>
<keyword evidence="3" id="KW-1133">Transmembrane helix</keyword>
<keyword evidence="1 2" id="KW-0238">DNA-binding</keyword>
<dbReference type="GO" id="GO:0003677">
    <property type="term" value="F:DNA binding"/>
    <property type="evidence" value="ECO:0007669"/>
    <property type="project" value="UniProtKB-UniRule"/>
</dbReference>
<feature type="transmembrane region" description="Helical" evidence="3">
    <location>
        <begin position="165"/>
        <end position="187"/>
    </location>
</feature>
<dbReference type="PROSITE" id="PS51755">
    <property type="entry name" value="OMPR_PHOB"/>
    <property type="match status" value="1"/>
</dbReference>
<feature type="DNA-binding region" description="OmpR/PhoB-type" evidence="2">
    <location>
        <begin position="1"/>
        <end position="104"/>
    </location>
</feature>
<evidence type="ECO:0000256" key="2">
    <source>
        <dbReference type="PROSITE-ProRule" id="PRU01091"/>
    </source>
</evidence>
<dbReference type="AlphaFoldDB" id="A0A1B7L1H3"/>
<keyword evidence="3" id="KW-0812">Transmembrane</keyword>
<keyword evidence="6" id="KW-1185">Reference proteome</keyword>
<feature type="domain" description="OmpR/PhoB-type" evidence="4">
    <location>
        <begin position="1"/>
        <end position="104"/>
    </location>
</feature>
<evidence type="ECO:0000256" key="1">
    <source>
        <dbReference type="ARBA" id="ARBA00023125"/>
    </source>
</evidence>
<dbReference type="STRING" id="1691903.A9B99_11895"/>
<dbReference type="SUPFAM" id="SSF46894">
    <property type="entry name" value="C-terminal effector domain of the bipartite response regulators"/>
    <property type="match status" value="1"/>
</dbReference>
<evidence type="ECO:0000259" key="4">
    <source>
        <dbReference type="PROSITE" id="PS51755"/>
    </source>
</evidence>
<dbReference type="OrthoDB" id="5801519at2"/>
<keyword evidence="3" id="KW-0472">Membrane</keyword>
<evidence type="ECO:0000313" key="5">
    <source>
        <dbReference type="EMBL" id="OAT76140.1"/>
    </source>
</evidence>
<accession>A0A1B7L1H3</accession>
<reference evidence="6" key="1">
    <citation type="submission" date="2016-05" db="EMBL/GenBank/DDBJ databases">
        <authorList>
            <person name="Behera P."/>
            <person name="Vaishampayan P."/>
            <person name="Singh N."/>
            <person name="Raina V."/>
            <person name="Suar M."/>
            <person name="Pattnaik A."/>
            <person name="Rastogi G."/>
        </authorList>
    </citation>
    <scope>NUCLEOTIDE SEQUENCE [LARGE SCALE GENOMIC DNA]</scope>
    <source>
        <strain evidence="6">MP23</strain>
    </source>
</reference>
<dbReference type="Proteomes" id="UP000078225">
    <property type="component" value="Unassembled WGS sequence"/>
</dbReference>
<organism evidence="5 6">
    <name type="scientific">Mangrovibacter phragmitis</name>
    <dbReference type="NCBI Taxonomy" id="1691903"/>
    <lineage>
        <taxon>Bacteria</taxon>
        <taxon>Pseudomonadati</taxon>
        <taxon>Pseudomonadota</taxon>
        <taxon>Gammaproteobacteria</taxon>
        <taxon>Enterobacterales</taxon>
        <taxon>Enterobacteriaceae</taxon>
        <taxon>Mangrovibacter</taxon>
    </lineage>
</organism>
<evidence type="ECO:0000313" key="6">
    <source>
        <dbReference type="Proteomes" id="UP000078225"/>
    </source>
</evidence>
<dbReference type="InterPro" id="IPR016032">
    <property type="entry name" value="Sig_transdc_resp-reg_C-effctor"/>
</dbReference>
<protein>
    <recommendedName>
        <fullName evidence="4">OmpR/PhoB-type domain-containing protein</fullName>
    </recommendedName>
</protein>
<proteinExistence type="predicted"/>
<dbReference type="GO" id="GO:0006355">
    <property type="term" value="P:regulation of DNA-templated transcription"/>
    <property type="evidence" value="ECO:0007669"/>
    <property type="project" value="InterPro"/>
</dbReference>
<dbReference type="GO" id="GO:0000160">
    <property type="term" value="P:phosphorelay signal transduction system"/>
    <property type="evidence" value="ECO:0007669"/>
    <property type="project" value="InterPro"/>
</dbReference>
<gene>
    <name evidence="5" type="ORF">A9B99_11895</name>
</gene>
<dbReference type="RefSeq" id="WP_064599508.1">
    <property type="nucleotide sequence ID" value="NZ_LYRP01000033.1"/>
</dbReference>
<dbReference type="InterPro" id="IPR036388">
    <property type="entry name" value="WH-like_DNA-bd_sf"/>
</dbReference>
<dbReference type="InterPro" id="IPR001867">
    <property type="entry name" value="OmpR/PhoB-type_DNA-bd"/>
</dbReference>
<dbReference type="Gene3D" id="1.10.10.10">
    <property type="entry name" value="Winged helix-like DNA-binding domain superfamily/Winged helix DNA-binding domain"/>
    <property type="match status" value="1"/>
</dbReference>
<name>A0A1B7L1H3_9ENTR</name>
<dbReference type="Pfam" id="PF00486">
    <property type="entry name" value="Trans_reg_C"/>
    <property type="match status" value="1"/>
</dbReference>